<evidence type="ECO:0008006" key="5">
    <source>
        <dbReference type="Google" id="ProtNLM"/>
    </source>
</evidence>
<dbReference type="KEGG" id="zmk:HG535_0F00620"/>
<feature type="transmembrane region" description="Helical" evidence="2">
    <location>
        <begin position="100"/>
        <end position="122"/>
    </location>
</feature>
<dbReference type="OrthoDB" id="4058511at2759"/>
<keyword evidence="2" id="KW-0812">Transmembrane</keyword>
<gene>
    <name evidence="3" type="ORF">HG535_0F00620</name>
</gene>
<organism evidence="3 4">
    <name type="scientific">Zygotorulaspora mrakii</name>
    <name type="common">Zygosaccharomyces mrakii</name>
    <dbReference type="NCBI Taxonomy" id="42260"/>
    <lineage>
        <taxon>Eukaryota</taxon>
        <taxon>Fungi</taxon>
        <taxon>Dikarya</taxon>
        <taxon>Ascomycota</taxon>
        <taxon>Saccharomycotina</taxon>
        <taxon>Saccharomycetes</taxon>
        <taxon>Saccharomycetales</taxon>
        <taxon>Saccharomycetaceae</taxon>
        <taxon>Zygotorulaspora</taxon>
    </lineage>
</organism>
<sequence length="336" mass="38896">MHFMLKRFLSASNVAVSWRSDIIRAVNFKRSFRSVPDDPKYVFSKPPTSSKFPDDPQNKDGKHFFTPPNSANVKADAFSDEVTSIGQAIASQRRKKRRQLISLILFGTIGGILGYSVCYKAIYLREQSFIPLFPSSRIRKLSNKDKRRIAIKQVEDVARLRVLEQLSQHPMIKDEYSVPLLDSNTQETPKVHNFEMWCEDQDPCVTGIVVEPNDSRASSHEWYKVPFLFKWRITHRPISISRTVTDFLNGIGLSSTDIFQIIAPENVYGSFKYEFPIQGDDHSMHIWFLGEMDLGNESLVVFKGKFHVDAKLQQIDLLRKENNKLIRYILYKDDRK</sequence>
<dbReference type="AlphaFoldDB" id="A0A7H9B758"/>
<evidence type="ECO:0000313" key="3">
    <source>
        <dbReference type="EMBL" id="QLG73552.1"/>
    </source>
</evidence>
<evidence type="ECO:0000256" key="1">
    <source>
        <dbReference type="SAM" id="MobiDB-lite"/>
    </source>
</evidence>
<keyword evidence="2" id="KW-0472">Membrane</keyword>
<evidence type="ECO:0000256" key="2">
    <source>
        <dbReference type="SAM" id="Phobius"/>
    </source>
</evidence>
<dbReference type="RefSeq" id="XP_037145279.1">
    <property type="nucleotide sequence ID" value="XM_037289384.1"/>
</dbReference>
<name>A0A7H9B758_ZYGMR</name>
<accession>A0A7H9B758</accession>
<feature type="region of interest" description="Disordered" evidence="1">
    <location>
        <begin position="44"/>
        <end position="63"/>
    </location>
</feature>
<protein>
    <recommendedName>
        <fullName evidence="5">Altered inheritance of mitochondria protein 39, mitochondrial</fullName>
    </recommendedName>
</protein>
<keyword evidence="2" id="KW-1133">Transmembrane helix</keyword>
<keyword evidence="4" id="KW-1185">Reference proteome</keyword>
<dbReference type="EMBL" id="CP058609">
    <property type="protein sequence ID" value="QLG73552.1"/>
    <property type="molecule type" value="Genomic_DNA"/>
</dbReference>
<reference evidence="3 4" key="1">
    <citation type="submission" date="2020-07" db="EMBL/GenBank/DDBJ databases">
        <title>The yeast mating-type switching endonuclease HO is a domesticated member of an unorthodox homing genetic element family.</title>
        <authorList>
            <person name="Coughlan A.Y."/>
            <person name="Lombardi L."/>
            <person name="Braun-Galleani S."/>
            <person name="Martos A.R."/>
            <person name="Galeote V."/>
            <person name="Bigey F."/>
            <person name="Dequin S."/>
            <person name="Byrne K.P."/>
            <person name="Wolfe K.H."/>
        </authorList>
    </citation>
    <scope>NUCLEOTIDE SEQUENCE [LARGE SCALE GENOMIC DNA]</scope>
    <source>
        <strain evidence="3 4">NRRL Y-6702</strain>
    </source>
</reference>
<proteinExistence type="predicted"/>
<evidence type="ECO:0000313" key="4">
    <source>
        <dbReference type="Proteomes" id="UP000509704"/>
    </source>
</evidence>
<dbReference type="GeneID" id="59237312"/>
<dbReference type="Proteomes" id="UP000509704">
    <property type="component" value="Chromosome 6"/>
</dbReference>
<feature type="compositionally biased region" description="Basic and acidic residues" evidence="1">
    <location>
        <begin position="52"/>
        <end position="63"/>
    </location>
</feature>